<protein>
    <recommendedName>
        <fullName evidence="3">Ig-like domain-containing protein</fullName>
    </recommendedName>
</protein>
<dbReference type="InterPro" id="IPR003599">
    <property type="entry name" value="Ig_sub"/>
</dbReference>
<dbReference type="PANTHER" id="PTHR11422:SF5">
    <property type="entry name" value="DIVERSE IMMUNOGLOBULIN DOMAIN-CONTAINING PROTEIN 1.1 ISOFORM X1-RELATED"/>
    <property type="match status" value="1"/>
</dbReference>
<proteinExistence type="predicted"/>
<dbReference type="InterPro" id="IPR007110">
    <property type="entry name" value="Ig-like_dom"/>
</dbReference>
<reference evidence="4" key="1">
    <citation type="journal article" date="2023" name="Science">
        <title>Genome structures resolve the early diversification of teleost fishes.</title>
        <authorList>
            <person name="Parey E."/>
            <person name="Louis A."/>
            <person name="Montfort J."/>
            <person name="Bouchez O."/>
            <person name="Roques C."/>
            <person name="Iampietro C."/>
            <person name="Lluch J."/>
            <person name="Castinel A."/>
            <person name="Donnadieu C."/>
            <person name="Desvignes T."/>
            <person name="Floi Bucao C."/>
            <person name="Jouanno E."/>
            <person name="Wen M."/>
            <person name="Mejri S."/>
            <person name="Dirks R."/>
            <person name="Jansen H."/>
            <person name="Henkel C."/>
            <person name="Chen W.J."/>
            <person name="Zahm M."/>
            <person name="Cabau C."/>
            <person name="Klopp C."/>
            <person name="Thompson A.W."/>
            <person name="Robinson-Rechavi M."/>
            <person name="Braasch I."/>
            <person name="Lecointre G."/>
            <person name="Bobe J."/>
            <person name="Postlethwait J.H."/>
            <person name="Berthelot C."/>
            <person name="Roest Crollius H."/>
            <person name="Guiguen Y."/>
        </authorList>
    </citation>
    <scope>NUCLEOTIDE SEQUENCE</scope>
    <source>
        <strain evidence="4">NC1722</strain>
    </source>
</reference>
<feature type="compositionally biased region" description="Low complexity" evidence="1">
    <location>
        <begin position="312"/>
        <end position="325"/>
    </location>
</feature>
<feature type="domain" description="Ig-like" evidence="3">
    <location>
        <begin position="1"/>
        <end position="86"/>
    </location>
</feature>
<dbReference type="GO" id="GO:0042110">
    <property type="term" value="P:T cell activation"/>
    <property type="evidence" value="ECO:0007669"/>
    <property type="project" value="TreeGrafter"/>
</dbReference>
<dbReference type="PANTHER" id="PTHR11422">
    <property type="entry name" value="T-CELL SURFACE GLYCOPROTEIN CD4"/>
    <property type="match status" value="1"/>
</dbReference>
<feature type="region of interest" description="Disordered" evidence="1">
    <location>
        <begin position="300"/>
        <end position="344"/>
    </location>
</feature>
<comment type="caution">
    <text evidence="4">The sequence shown here is derived from an EMBL/GenBank/DDBJ whole genome shotgun (WGS) entry which is preliminary data.</text>
</comment>
<keyword evidence="5" id="KW-1185">Reference proteome</keyword>
<dbReference type="EMBL" id="JAINUG010001806">
    <property type="protein sequence ID" value="KAJ8353036.1"/>
    <property type="molecule type" value="Genomic_DNA"/>
</dbReference>
<dbReference type="GO" id="GO:1990782">
    <property type="term" value="F:protein tyrosine kinase binding"/>
    <property type="evidence" value="ECO:0007669"/>
    <property type="project" value="TreeGrafter"/>
</dbReference>
<sequence length="392" mass="43413">TELNPGGTVTLHCILYTRDGPGRCNEVSVHKPNLSWVTEKGAQLVKSRYKVETNLCNSTLTVTLRQEDNNRKWICQLTVDSEVKTSHSYTTILSGVSAYDTVGVYSPVGDHATLQCANVAQPDCSSTAWNYENRGSRSVTELVGHGKVTDPQRTERLTVESDCSLHISDLHPEDAGLYTCRQYLIEDRPQHGEDAPVLLSVLSISPPSPVTELNPGSTVTLYCILYTRDGPGRCNKDSVHKHNLSWVTEKGTQLVNSRYKVETFLCLSMLTVTLRQEDNNRKWRCQLTVDSEVKTSHSYTTILSDNPGGRRTTTMSPTSPPSSSSKIDNPGGKRKPTSPPSSPPKIELAIRLAVFFTLLIIPALIGAHYYIKKRNRPQTEQDSPGVEMQVLT</sequence>
<evidence type="ECO:0000256" key="2">
    <source>
        <dbReference type="SAM" id="Phobius"/>
    </source>
</evidence>
<dbReference type="InterPro" id="IPR013106">
    <property type="entry name" value="Ig_V-set"/>
</dbReference>
<keyword evidence="2" id="KW-0472">Membrane</keyword>
<keyword evidence="2" id="KW-0812">Transmembrane</keyword>
<gene>
    <name evidence="4" type="ORF">AAFF_G00118810</name>
</gene>
<dbReference type="SUPFAM" id="SSF48726">
    <property type="entry name" value="Immunoglobulin"/>
    <property type="match status" value="1"/>
</dbReference>
<dbReference type="PROSITE" id="PS50835">
    <property type="entry name" value="IG_LIKE"/>
    <property type="match status" value="3"/>
</dbReference>
<evidence type="ECO:0000259" key="3">
    <source>
        <dbReference type="PROSITE" id="PS50835"/>
    </source>
</evidence>
<name>A0AAD7R0W5_9TELE</name>
<evidence type="ECO:0000256" key="1">
    <source>
        <dbReference type="SAM" id="MobiDB-lite"/>
    </source>
</evidence>
<feature type="transmembrane region" description="Helical" evidence="2">
    <location>
        <begin position="348"/>
        <end position="371"/>
    </location>
</feature>
<dbReference type="GO" id="GO:0070374">
    <property type="term" value="P:positive regulation of ERK1 and ERK2 cascade"/>
    <property type="evidence" value="ECO:0007669"/>
    <property type="project" value="TreeGrafter"/>
</dbReference>
<keyword evidence="2" id="KW-1133">Transmembrane helix</keyword>
<dbReference type="GO" id="GO:0035723">
    <property type="term" value="P:interleukin-15-mediated signaling pathway"/>
    <property type="evidence" value="ECO:0007669"/>
    <property type="project" value="TreeGrafter"/>
</dbReference>
<dbReference type="GO" id="GO:0009897">
    <property type="term" value="C:external side of plasma membrane"/>
    <property type="evidence" value="ECO:0007669"/>
    <property type="project" value="TreeGrafter"/>
</dbReference>
<feature type="domain" description="Ig-like" evidence="3">
    <location>
        <begin position="109"/>
        <end position="181"/>
    </location>
</feature>
<dbReference type="SMART" id="SM00409">
    <property type="entry name" value="IG"/>
    <property type="match status" value="2"/>
</dbReference>
<dbReference type="Gene3D" id="2.60.40.10">
    <property type="entry name" value="Immunoglobulins"/>
    <property type="match status" value="1"/>
</dbReference>
<organism evidence="4 5">
    <name type="scientific">Aldrovandia affinis</name>
    <dbReference type="NCBI Taxonomy" id="143900"/>
    <lineage>
        <taxon>Eukaryota</taxon>
        <taxon>Metazoa</taxon>
        <taxon>Chordata</taxon>
        <taxon>Craniata</taxon>
        <taxon>Vertebrata</taxon>
        <taxon>Euteleostomi</taxon>
        <taxon>Actinopterygii</taxon>
        <taxon>Neopterygii</taxon>
        <taxon>Teleostei</taxon>
        <taxon>Notacanthiformes</taxon>
        <taxon>Halosauridae</taxon>
        <taxon>Aldrovandia</taxon>
    </lineage>
</organism>
<dbReference type="AlphaFoldDB" id="A0AAD7R0W5"/>
<dbReference type="Pfam" id="PF07686">
    <property type="entry name" value="V-set"/>
    <property type="match status" value="1"/>
</dbReference>
<dbReference type="GO" id="GO:0045121">
    <property type="term" value="C:membrane raft"/>
    <property type="evidence" value="ECO:0007669"/>
    <property type="project" value="TreeGrafter"/>
</dbReference>
<evidence type="ECO:0000313" key="4">
    <source>
        <dbReference type="EMBL" id="KAJ8353036.1"/>
    </source>
</evidence>
<evidence type="ECO:0000313" key="5">
    <source>
        <dbReference type="Proteomes" id="UP001221898"/>
    </source>
</evidence>
<dbReference type="GO" id="GO:0042289">
    <property type="term" value="F:MHC class II protein binding"/>
    <property type="evidence" value="ECO:0007669"/>
    <property type="project" value="TreeGrafter"/>
</dbReference>
<dbReference type="InterPro" id="IPR013783">
    <property type="entry name" value="Ig-like_fold"/>
</dbReference>
<dbReference type="InterPro" id="IPR036179">
    <property type="entry name" value="Ig-like_dom_sf"/>
</dbReference>
<feature type="domain" description="Ig-like" evidence="3">
    <location>
        <begin position="196"/>
        <end position="296"/>
    </location>
</feature>
<accession>A0AAD7R0W5</accession>
<feature type="non-terminal residue" evidence="4">
    <location>
        <position position="1"/>
    </location>
</feature>
<dbReference type="Proteomes" id="UP001221898">
    <property type="component" value="Unassembled WGS sequence"/>
</dbReference>